<organism evidence="1 2">
    <name type="scientific">Salmonella phage Felix O1 (isolate Felix O1-VT1)</name>
    <name type="common">Bacteriophage Felix O1</name>
    <dbReference type="NCBI Taxonomy" id="1283336"/>
    <lineage>
        <taxon>Viruses</taxon>
        <taxon>Duplodnaviria</taxon>
        <taxon>Heunggongvirae</taxon>
        <taxon>Uroviricota</taxon>
        <taxon>Caudoviricetes</taxon>
        <taxon>Andersonviridae</taxon>
        <taxon>Ounavirinae</taxon>
        <taxon>Felixounavirus</taxon>
        <taxon>Felixounavirus felixO1</taxon>
    </lineage>
</organism>
<protein>
    <submittedName>
        <fullName evidence="1">Uncharacterized protein</fullName>
    </submittedName>
</protein>
<reference evidence="1 2" key="1">
    <citation type="submission" date="2000-11" db="EMBL/GenBank/DDBJ databases">
        <title>Bacteriophage Felix O1: Genetic Characterization.</title>
        <authorList>
            <person name="Sriranganathan N."/>
            <person name="Whichard J.M."/>
            <person name="Pierson F.W."/>
            <person name="Kapur V."/>
            <person name="Weigt L.A."/>
        </authorList>
    </citation>
    <scope>NUCLEOTIDE SEQUENCE [LARGE SCALE GENOMIC DNA]</scope>
    <source>
        <strain evidence="1">Felix O1-VT1</strain>
    </source>
</reference>
<sequence length="92" mass="10483">MASSLNHWKTLKVVVVKVSSFKRQLFMADFCKDCSIEMFGRDTGDLKGLITEEDFKAGYAMPVICEGCGCIWVDHEGQRVKPSEDKESWERC</sequence>
<organismHost>
    <name type="scientific">Salmonella</name>
    <dbReference type="NCBI Taxonomy" id="590"/>
</organismHost>
<keyword evidence="2" id="KW-1185">Reference proteome</keyword>
<evidence type="ECO:0000313" key="2">
    <source>
        <dbReference type="Proteomes" id="UP000009070"/>
    </source>
</evidence>
<evidence type="ECO:0000313" key="1">
    <source>
        <dbReference type="EMBL" id="AAQ14610.1"/>
    </source>
</evidence>
<proteinExistence type="predicted"/>
<name>Q6KGT0_BPFO1</name>
<dbReference type="Proteomes" id="UP000009070">
    <property type="component" value="Segment"/>
</dbReference>
<dbReference type="EMBL" id="AF320576">
    <property type="protein sequence ID" value="AAQ14610.1"/>
    <property type="molecule type" value="Genomic_DNA"/>
</dbReference>
<accession>Q6KGT0</accession>